<comment type="similarity">
    <text evidence="1">Belongs to the universal stress protein A family.</text>
</comment>
<dbReference type="PANTHER" id="PTHR46268">
    <property type="entry name" value="STRESS RESPONSE PROTEIN NHAX"/>
    <property type="match status" value="1"/>
</dbReference>
<dbReference type="PANTHER" id="PTHR46268:SF6">
    <property type="entry name" value="UNIVERSAL STRESS PROTEIN UP12"/>
    <property type="match status" value="1"/>
</dbReference>
<evidence type="ECO:0000256" key="1">
    <source>
        <dbReference type="ARBA" id="ARBA00008791"/>
    </source>
</evidence>
<protein>
    <submittedName>
        <fullName evidence="3">Universal stress protein</fullName>
    </submittedName>
</protein>
<keyword evidence="4" id="KW-1185">Reference proteome</keyword>
<reference evidence="3" key="1">
    <citation type="journal article" date="2014" name="Int. J. Syst. Evol. Microbiol.">
        <title>Complete genome sequence of Corynebacterium casei LMG S-19264T (=DSM 44701T), isolated from a smear-ripened cheese.</title>
        <authorList>
            <consortium name="US DOE Joint Genome Institute (JGI-PGF)"/>
            <person name="Walter F."/>
            <person name="Albersmeier A."/>
            <person name="Kalinowski J."/>
            <person name="Ruckert C."/>
        </authorList>
    </citation>
    <scope>NUCLEOTIDE SEQUENCE</scope>
    <source>
        <strain evidence="3">VKM Ac-1940</strain>
    </source>
</reference>
<dbReference type="Pfam" id="PF00582">
    <property type="entry name" value="Usp"/>
    <property type="match status" value="2"/>
</dbReference>
<comment type="caution">
    <text evidence="3">The sequence shown here is derived from an EMBL/GenBank/DDBJ whole genome shotgun (WGS) entry which is preliminary data.</text>
</comment>
<organism evidence="3 4">
    <name type="scientific">Microbacterium dextranolyticum</name>
    <dbReference type="NCBI Taxonomy" id="36806"/>
    <lineage>
        <taxon>Bacteria</taxon>
        <taxon>Bacillati</taxon>
        <taxon>Actinomycetota</taxon>
        <taxon>Actinomycetes</taxon>
        <taxon>Micrococcales</taxon>
        <taxon>Microbacteriaceae</taxon>
        <taxon>Microbacterium</taxon>
    </lineage>
</organism>
<feature type="domain" description="UspA" evidence="2">
    <location>
        <begin position="160"/>
        <end position="302"/>
    </location>
</feature>
<dbReference type="AlphaFoldDB" id="A0A9W6M602"/>
<sequence length="306" mass="32596">MSYLVGYGPRNDDRSAIELALQLARSRPEPVIALSVVPRGWGTPAAGGTDREYELRAAEEGRRSTELARADFARHHDTDAVIAADAAIPTEAAWIAGRSVPATLMEQADEHGAWVIVVGSAEEAEPGRVRLSSKTDRLMHSSTLPVAIAPRSYRTSSAVTRITVAFRDDDAGWSLLDRVADLSRTEGARLRIVTFVVAPARTPVINDVPHAEAQVTDAWTQQARLALAEARTHLAAHGPVDDVEFLVTIGADWPSAVASVAWKDGDILVVGSSSTHRLAQVFLGSSAAKIVRNAPVPVVVIPGTAS</sequence>
<feature type="domain" description="UspA" evidence="2">
    <location>
        <begin position="4"/>
        <end position="149"/>
    </location>
</feature>
<accession>A0A9W6M602</accession>
<dbReference type="RefSeq" id="WP_204964793.1">
    <property type="nucleotide sequence ID" value="NZ_BAAAUR010000005.1"/>
</dbReference>
<dbReference type="SUPFAM" id="SSF52402">
    <property type="entry name" value="Adenine nucleotide alpha hydrolases-like"/>
    <property type="match status" value="2"/>
</dbReference>
<reference evidence="3" key="2">
    <citation type="submission" date="2023-01" db="EMBL/GenBank/DDBJ databases">
        <authorList>
            <person name="Sun Q."/>
            <person name="Evtushenko L."/>
        </authorList>
    </citation>
    <scope>NUCLEOTIDE SEQUENCE</scope>
    <source>
        <strain evidence="3">VKM Ac-1940</strain>
    </source>
</reference>
<dbReference type="EMBL" id="BSER01000008">
    <property type="protein sequence ID" value="GLJ95312.1"/>
    <property type="molecule type" value="Genomic_DNA"/>
</dbReference>
<dbReference type="Proteomes" id="UP001142291">
    <property type="component" value="Unassembled WGS sequence"/>
</dbReference>
<dbReference type="CDD" id="cd00293">
    <property type="entry name" value="USP-like"/>
    <property type="match status" value="1"/>
</dbReference>
<dbReference type="PRINTS" id="PR01438">
    <property type="entry name" value="UNVRSLSTRESS"/>
</dbReference>
<dbReference type="Gene3D" id="3.40.50.620">
    <property type="entry name" value="HUPs"/>
    <property type="match status" value="2"/>
</dbReference>
<proteinExistence type="inferred from homology"/>
<dbReference type="InterPro" id="IPR006015">
    <property type="entry name" value="Universal_stress_UspA"/>
</dbReference>
<gene>
    <name evidence="3" type="ORF">GCM10017591_13740</name>
</gene>
<evidence type="ECO:0000259" key="2">
    <source>
        <dbReference type="Pfam" id="PF00582"/>
    </source>
</evidence>
<dbReference type="InterPro" id="IPR014729">
    <property type="entry name" value="Rossmann-like_a/b/a_fold"/>
</dbReference>
<evidence type="ECO:0000313" key="4">
    <source>
        <dbReference type="Proteomes" id="UP001142291"/>
    </source>
</evidence>
<evidence type="ECO:0000313" key="3">
    <source>
        <dbReference type="EMBL" id="GLJ95312.1"/>
    </source>
</evidence>
<dbReference type="InterPro" id="IPR006016">
    <property type="entry name" value="UspA"/>
</dbReference>
<name>A0A9W6M602_9MICO</name>